<dbReference type="PANTHER" id="PTHR39518:SF2">
    <property type="entry name" value="UPF0215 PROTEIN MJ1150"/>
    <property type="match status" value="1"/>
</dbReference>
<organism evidence="2 4">
    <name type="scientific">Sulfodiicoccus acidiphilus</name>
    <dbReference type="NCBI Taxonomy" id="1670455"/>
    <lineage>
        <taxon>Archaea</taxon>
        <taxon>Thermoproteota</taxon>
        <taxon>Thermoprotei</taxon>
        <taxon>Sulfolobales</taxon>
        <taxon>Sulfolobaceae</taxon>
        <taxon>Sulfodiicoccus</taxon>
    </lineage>
</organism>
<dbReference type="Proteomes" id="UP000276741">
    <property type="component" value="Chromosome"/>
</dbReference>
<protein>
    <recommendedName>
        <fullName evidence="1">UPF0215 protein GCM10007116_00560</fullName>
    </recommendedName>
</protein>
<reference evidence="2" key="3">
    <citation type="journal article" date="2019" name="BMC Res. Notes">
        <title>Complete genome sequence of the Sulfodiicoccus acidiphilus strain HS-1T, the first crenarchaeon that lacks polB3, isolated from an acidic hot spring in Ohwaku-dani, Hakone, Japan.</title>
        <authorList>
            <person name="Sakai H.D."/>
            <person name="Kurosawa N."/>
        </authorList>
    </citation>
    <scope>NUCLEOTIDE SEQUENCE</scope>
    <source>
        <strain evidence="2">HS-1</strain>
    </source>
</reference>
<dbReference type="PANTHER" id="PTHR39518">
    <property type="entry name" value="UPF0215 PROTEIN MJ1150"/>
    <property type="match status" value="1"/>
</dbReference>
<proteinExistence type="inferred from homology"/>
<dbReference type="Pfam" id="PF01949">
    <property type="entry name" value="Endo_dU"/>
    <property type="match status" value="1"/>
</dbReference>
<dbReference type="RefSeq" id="WP_126449033.1">
    <property type="nucleotide sequence ID" value="NZ_AP018553.1"/>
</dbReference>
<reference evidence="3" key="1">
    <citation type="journal article" date="2014" name="Int. J. Syst. Evol. Microbiol.">
        <title>Complete genome sequence of Corynebacterium casei LMG S-19264T (=DSM 44701T), isolated from a smear-ripened cheese.</title>
        <authorList>
            <consortium name="US DOE Joint Genome Institute (JGI-PGF)"/>
            <person name="Walter F."/>
            <person name="Albersmeier A."/>
            <person name="Kalinowski J."/>
            <person name="Ruckert C."/>
        </authorList>
    </citation>
    <scope>NUCLEOTIDE SEQUENCE</scope>
    <source>
        <strain evidence="3">JCM 31740</strain>
    </source>
</reference>
<dbReference type="KEGG" id="sacd:HS1genome_0090"/>
<dbReference type="HAMAP" id="MF_00582">
    <property type="entry name" value="UPF0215"/>
    <property type="match status" value="1"/>
</dbReference>
<gene>
    <name evidence="3" type="ORF">GCM10007116_00560</name>
    <name evidence="2" type="ORF">HS1genome_0090</name>
</gene>
<comment type="similarity">
    <text evidence="1">Belongs to the UPF0215 family.</text>
</comment>
<dbReference type="Proteomes" id="UP000616143">
    <property type="component" value="Unassembled WGS sequence"/>
</dbReference>
<evidence type="ECO:0000313" key="2">
    <source>
        <dbReference type="EMBL" id="BBD71701.1"/>
    </source>
</evidence>
<evidence type="ECO:0000256" key="1">
    <source>
        <dbReference type="HAMAP-Rule" id="MF_00582"/>
    </source>
</evidence>
<evidence type="ECO:0000313" key="3">
    <source>
        <dbReference type="EMBL" id="GGT86503.1"/>
    </source>
</evidence>
<dbReference type="PIRSF" id="PIRSF006380">
    <property type="entry name" value="UCP006380"/>
    <property type="match status" value="1"/>
</dbReference>
<sequence>MKMSAFTVFGADDGYFPPQFKGRRGKTVLAVAIFRGLELTSVDFTTITVDGEDATQALRDVKPEGVGLLDGVVYGGFNYVEPMEDCIIFYSTPPNVDEVEKALFKHFPSDIGRRTTILRVLKSLTKVTTKQGDVLLYSPGISLRDARELVEFYQVFDRKPEPIRAAHVVASAISKYLLTK</sequence>
<evidence type="ECO:0000313" key="4">
    <source>
        <dbReference type="Proteomes" id="UP000276741"/>
    </source>
</evidence>
<dbReference type="GeneID" id="38665580"/>
<accession>A0A348B0J9</accession>
<dbReference type="OrthoDB" id="15207at2157"/>
<dbReference type="EMBL" id="AP018553">
    <property type="protein sequence ID" value="BBD71701.1"/>
    <property type="molecule type" value="Genomic_DNA"/>
</dbReference>
<reference evidence="4" key="2">
    <citation type="submission" date="2018-04" db="EMBL/GenBank/DDBJ databases">
        <title>Complete genome sequence of Sulfodiicoccus acidiphilus strain HS-1.</title>
        <authorList>
            <person name="Sakai H.D."/>
            <person name="Kurosawa N."/>
        </authorList>
    </citation>
    <scope>NUCLEOTIDE SEQUENCE [LARGE SCALE GENOMIC DNA]</scope>
    <source>
        <strain evidence="4">HS-1</strain>
    </source>
</reference>
<dbReference type="InterPro" id="IPR002802">
    <property type="entry name" value="Endo_dU"/>
</dbReference>
<dbReference type="Gene3D" id="3.30.2170.10">
    <property type="entry name" value="archaeoglobus fulgidus dsm 4304 superfamily"/>
    <property type="match status" value="1"/>
</dbReference>
<reference evidence="3" key="4">
    <citation type="submission" date="2020-09" db="EMBL/GenBank/DDBJ databases">
        <authorList>
            <person name="Sun Q."/>
            <person name="Ohkuma M."/>
        </authorList>
    </citation>
    <scope>NUCLEOTIDE SEQUENCE</scope>
    <source>
        <strain evidence="3">JCM 31740</strain>
    </source>
</reference>
<keyword evidence="4" id="KW-1185">Reference proteome</keyword>
<name>A0A348B0J9_9CREN</name>
<dbReference type="EMBL" id="BMQS01000001">
    <property type="protein sequence ID" value="GGT86503.1"/>
    <property type="molecule type" value="Genomic_DNA"/>
</dbReference>
<dbReference type="AlphaFoldDB" id="A0A348B0J9"/>